<accession>A0A9X4E1X3</accession>
<evidence type="ECO:0000256" key="9">
    <source>
        <dbReference type="ARBA" id="ARBA00023065"/>
    </source>
</evidence>
<dbReference type="InterPro" id="IPR037066">
    <property type="entry name" value="Plug_dom_sf"/>
</dbReference>
<evidence type="ECO:0000256" key="7">
    <source>
        <dbReference type="ARBA" id="ARBA00022729"/>
    </source>
</evidence>
<keyword evidence="8" id="KW-0408">Iron</keyword>
<evidence type="ECO:0000256" key="15">
    <source>
        <dbReference type="RuleBase" id="RU003357"/>
    </source>
</evidence>
<dbReference type="Pfam" id="PF07715">
    <property type="entry name" value="Plug"/>
    <property type="match status" value="1"/>
</dbReference>
<dbReference type="InterPro" id="IPR010105">
    <property type="entry name" value="TonB_sidphr_rcpt"/>
</dbReference>
<dbReference type="CDD" id="cd01347">
    <property type="entry name" value="ligand_gated_channel"/>
    <property type="match status" value="1"/>
</dbReference>
<name>A0A9X4E1X3_9NEIS</name>
<feature type="domain" description="TonB-dependent receptor-like beta-barrel" evidence="18">
    <location>
        <begin position="243"/>
        <end position="712"/>
    </location>
</feature>
<evidence type="ECO:0000256" key="17">
    <source>
        <dbReference type="SAM" id="SignalP"/>
    </source>
</evidence>
<protein>
    <submittedName>
        <fullName evidence="20">TonB-dependent siderophore receptor</fullName>
    </submittedName>
</protein>
<gene>
    <name evidence="20" type="ORF">ORY91_000561</name>
    <name evidence="21" type="ORF">V9W64_02175</name>
</gene>
<evidence type="ECO:0000256" key="8">
    <source>
        <dbReference type="ARBA" id="ARBA00023004"/>
    </source>
</evidence>
<keyword evidence="6 14" id="KW-0812">Transmembrane</keyword>
<dbReference type="InterPro" id="IPR000531">
    <property type="entry name" value="Beta-barrel_TonB"/>
</dbReference>
<evidence type="ECO:0000256" key="16">
    <source>
        <dbReference type="SAM" id="MobiDB-lite"/>
    </source>
</evidence>
<evidence type="ECO:0000256" key="10">
    <source>
        <dbReference type="ARBA" id="ARBA00023077"/>
    </source>
</evidence>
<feature type="compositionally biased region" description="Polar residues" evidence="16">
    <location>
        <begin position="52"/>
        <end position="64"/>
    </location>
</feature>
<evidence type="ECO:0000256" key="1">
    <source>
        <dbReference type="ARBA" id="ARBA00004571"/>
    </source>
</evidence>
<dbReference type="PANTHER" id="PTHR32552">
    <property type="entry name" value="FERRICHROME IRON RECEPTOR-RELATED"/>
    <property type="match status" value="1"/>
</dbReference>
<evidence type="ECO:0000256" key="13">
    <source>
        <dbReference type="ARBA" id="ARBA00023237"/>
    </source>
</evidence>
<dbReference type="RefSeq" id="WP_274584447.1">
    <property type="nucleotide sequence ID" value="NZ_CP145811.1"/>
</dbReference>
<evidence type="ECO:0000256" key="4">
    <source>
        <dbReference type="ARBA" id="ARBA00022452"/>
    </source>
</evidence>
<evidence type="ECO:0000313" key="20">
    <source>
        <dbReference type="EMBL" id="MDD9327180.1"/>
    </source>
</evidence>
<comment type="subcellular location">
    <subcellularLocation>
        <location evidence="1 14">Cell outer membrane</location>
        <topology evidence="1 14">Multi-pass membrane protein</topology>
    </subcellularLocation>
</comment>
<dbReference type="Proteomes" id="UP001149607">
    <property type="component" value="Chromosome"/>
</dbReference>
<dbReference type="EMBL" id="JAPQFL010000001">
    <property type="protein sequence ID" value="MDD9327180.1"/>
    <property type="molecule type" value="Genomic_DNA"/>
</dbReference>
<feature type="signal peptide" evidence="17">
    <location>
        <begin position="1"/>
        <end position="22"/>
    </location>
</feature>
<keyword evidence="11 14" id="KW-0472">Membrane</keyword>
<feature type="region of interest" description="Disordered" evidence="16">
    <location>
        <begin position="45"/>
        <end position="64"/>
    </location>
</feature>
<keyword evidence="12 20" id="KW-0675">Receptor</keyword>
<organism evidence="20">
    <name type="scientific">Neisseria leonii</name>
    <dbReference type="NCBI Taxonomy" id="2995413"/>
    <lineage>
        <taxon>Bacteria</taxon>
        <taxon>Pseudomonadati</taxon>
        <taxon>Pseudomonadota</taxon>
        <taxon>Betaproteobacteria</taxon>
        <taxon>Neisseriales</taxon>
        <taxon>Neisseriaceae</taxon>
        <taxon>Neisseria</taxon>
    </lineage>
</organism>
<dbReference type="PANTHER" id="PTHR32552:SF68">
    <property type="entry name" value="FERRICHROME OUTER MEMBRANE TRANSPORTER_PHAGE RECEPTOR"/>
    <property type="match status" value="1"/>
</dbReference>
<evidence type="ECO:0000259" key="18">
    <source>
        <dbReference type="Pfam" id="PF00593"/>
    </source>
</evidence>
<dbReference type="GO" id="GO:0015344">
    <property type="term" value="F:siderophore uptake transmembrane transporter activity"/>
    <property type="evidence" value="ECO:0007669"/>
    <property type="project" value="TreeGrafter"/>
</dbReference>
<dbReference type="InterPro" id="IPR039426">
    <property type="entry name" value="TonB-dep_rcpt-like"/>
</dbReference>
<evidence type="ECO:0000256" key="2">
    <source>
        <dbReference type="ARBA" id="ARBA00009810"/>
    </source>
</evidence>
<keyword evidence="3 14" id="KW-0813">Transport</keyword>
<comment type="similarity">
    <text evidence="2 14 15">Belongs to the TonB-dependent receptor family.</text>
</comment>
<evidence type="ECO:0000256" key="5">
    <source>
        <dbReference type="ARBA" id="ARBA00022496"/>
    </source>
</evidence>
<evidence type="ECO:0000256" key="3">
    <source>
        <dbReference type="ARBA" id="ARBA00022448"/>
    </source>
</evidence>
<dbReference type="GO" id="GO:0009279">
    <property type="term" value="C:cell outer membrane"/>
    <property type="evidence" value="ECO:0007669"/>
    <property type="project" value="UniProtKB-SubCell"/>
</dbReference>
<keyword evidence="13 14" id="KW-0998">Cell outer membrane</keyword>
<proteinExistence type="inferred from homology"/>
<dbReference type="AlphaFoldDB" id="A0A9X4E1X3"/>
<reference evidence="20" key="1">
    <citation type="submission" date="2022-10" db="EMBL/GenBank/DDBJ databases">
        <authorList>
            <person name="Boutroux M."/>
        </authorList>
    </citation>
    <scope>NUCLEOTIDE SEQUENCE</scope>
    <source>
        <strain evidence="20">51.81</strain>
    </source>
</reference>
<reference evidence="21" key="2">
    <citation type="submission" date="2024-02" db="EMBL/GenBank/DDBJ databases">
        <title>Neisseria leonii sp. nov.</title>
        <authorList>
            <person name="Boutroux M."/>
            <person name="Favre-Rochex S."/>
            <person name="Gorgette O."/>
            <person name="Touak G."/>
            <person name="Muhle E."/>
            <person name="Chesneau O."/>
            <person name="Clermont D."/>
            <person name="Rahi P."/>
        </authorList>
    </citation>
    <scope>NUCLEOTIDE SEQUENCE</scope>
    <source>
        <strain evidence="21">51.81</strain>
    </source>
</reference>
<dbReference type="GO" id="GO:0015891">
    <property type="term" value="P:siderophore transport"/>
    <property type="evidence" value="ECO:0007669"/>
    <property type="project" value="InterPro"/>
</dbReference>
<evidence type="ECO:0000313" key="22">
    <source>
        <dbReference type="Proteomes" id="UP001149607"/>
    </source>
</evidence>
<keyword evidence="7 17" id="KW-0732">Signal</keyword>
<keyword evidence="10 15" id="KW-0798">TonB box</keyword>
<evidence type="ECO:0000256" key="12">
    <source>
        <dbReference type="ARBA" id="ARBA00023170"/>
    </source>
</evidence>
<dbReference type="Pfam" id="PF00593">
    <property type="entry name" value="TonB_dep_Rec_b-barrel"/>
    <property type="match status" value="1"/>
</dbReference>
<dbReference type="PROSITE" id="PS52016">
    <property type="entry name" value="TONB_DEPENDENT_REC_3"/>
    <property type="match status" value="1"/>
</dbReference>
<feature type="chain" id="PRO_5042786769" evidence="17">
    <location>
        <begin position="23"/>
        <end position="743"/>
    </location>
</feature>
<sequence>MKPACFKYSLLYSALLAGLAHAADTVELDTVQVEGTRNAARYSYIPEGGRSATATKTDRPLSQTPNTVSVVTRRHLDEREPFDLPTTLAYTSGINRSGYRSENSWIEASIRGVSGTMGGGYGAPSYGGTEPTYINGSRYFAHLEFNPYLLQSIDIAKGPNAVLYGQSNPGGIINMNLKAPTGSNEHEIVFKTGTGKRREIDFDIDRSLNDNLDYRIVGAAKQVEWRVGKNGKQQSYSLAPSLKWRNDRTELKLDLLYENQPDAGERNFLPRKGTINAYSDGTRIPRDFFAGDPDFHKESNRKLRLGYDLTHTVSDTLTLSQHAAYGRYGSYMKVLASLEGGPWTRFTRPKAVQQGILGSGEKDIYRESTIWDYNWREFQIDNRARLTFDTGRLNHTLLAGLDYYNGRQSLQKWENTPQHGINSAKPVYGVPILPFPQTADQTGRIRQTGLYLHDQMQAGNLHLQIGGRYDMARTAQSDPLSNGSSQSLKNNRFTWRTGLLYQLPYGISPYASYSTTFIPATGFDNNGRALQPVTAAQKEIGIKYQPADNFMLTASLFDIRQKNLSATVRSLRTRQPDGKWTSGIVQDGQARSRGFELEWQGDITPAWGISGSYTYLRQTIERDPAGTSQGNTHWGLPAHSGALWTDYRVQRGALRGLSAGIGYRYTGTTWGNSLNTFKVPAYGLWDLKLAYKPGERFAALRGSTVQLNIQNLADKKYVASCAEEFACFYGTGRRATLSFGYRW</sequence>
<dbReference type="InterPro" id="IPR036942">
    <property type="entry name" value="Beta-barrel_TonB_sf"/>
</dbReference>
<dbReference type="SUPFAM" id="SSF56935">
    <property type="entry name" value="Porins"/>
    <property type="match status" value="1"/>
</dbReference>
<dbReference type="InterPro" id="IPR012910">
    <property type="entry name" value="Plug_dom"/>
</dbReference>
<dbReference type="Gene3D" id="2.170.130.10">
    <property type="entry name" value="TonB-dependent receptor, plug domain"/>
    <property type="match status" value="1"/>
</dbReference>
<dbReference type="EMBL" id="CP146598">
    <property type="protein sequence ID" value="WWY03573.1"/>
    <property type="molecule type" value="Genomic_DNA"/>
</dbReference>
<evidence type="ECO:0000256" key="14">
    <source>
        <dbReference type="PROSITE-ProRule" id="PRU01360"/>
    </source>
</evidence>
<keyword evidence="4 14" id="KW-1134">Transmembrane beta strand</keyword>
<evidence type="ECO:0000256" key="6">
    <source>
        <dbReference type="ARBA" id="ARBA00022692"/>
    </source>
</evidence>
<feature type="domain" description="TonB-dependent receptor plug" evidence="19">
    <location>
        <begin position="61"/>
        <end position="172"/>
    </location>
</feature>
<evidence type="ECO:0000259" key="19">
    <source>
        <dbReference type="Pfam" id="PF07715"/>
    </source>
</evidence>
<dbReference type="GO" id="GO:0038023">
    <property type="term" value="F:signaling receptor activity"/>
    <property type="evidence" value="ECO:0007669"/>
    <property type="project" value="InterPro"/>
</dbReference>
<keyword evidence="5" id="KW-0410">Iron transport</keyword>
<evidence type="ECO:0000256" key="11">
    <source>
        <dbReference type="ARBA" id="ARBA00023136"/>
    </source>
</evidence>
<evidence type="ECO:0000313" key="21">
    <source>
        <dbReference type="EMBL" id="WWY03573.1"/>
    </source>
</evidence>
<keyword evidence="9" id="KW-0406">Ion transport</keyword>
<keyword evidence="22" id="KW-1185">Reference proteome</keyword>
<dbReference type="NCBIfam" id="TIGR01783">
    <property type="entry name" value="TonB-siderophor"/>
    <property type="match status" value="1"/>
</dbReference>
<dbReference type="Gene3D" id="2.40.170.20">
    <property type="entry name" value="TonB-dependent receptor, beta-barrel domain"/>
    <property type="match status" value="1"/>
</dbReference>